<dbReference type="Proteomes" id="UP001246690">
    <property type="component" value="Chromosome"/>
</dbReference>
<gene>
    <name evidence="1" type="ORF">RHD99_20570</name>
</gene>
<accession>A0ABY9SBJ8</accession>
<reference evidence="1 2" key="1">
    <citation type="submission" date="2023-09" db="EMBL/GenBank/DDBJ databases">
        <title>Buttiauxella selenatireducens sp. nov., isolated from the rhizosphere of Cardamine hupingshanesis.</title>
        <authorList>
            <person name="Zhang S."/>
            <person name="Xu Z."/>
            <person name="Wang H."/>
            <person name="Guo Y."/>
        </authorList>
    </citation>
    <scope>NUCLEOTIDE SEQUENCE [LARGE SCALE GENOMIC DNA]</scope>
    <source>
        <strain evidence="1 2">R73</strain>
    </source>
</reference>
<evidence type="ECO:0000313" key="1">
    <source>
        <dbReference type="EMBL" id="WMY73806.1"/>
    </source>
</evidence>
<keyword evidence="2" id="KW-1185">Reference proteome</keyword>
<proteinExistence type="predicted"/>
<dbReference type="RefSeq" id="WP_309876278.1">
    <property type="nucleotide sequence ID" value="NZ_CP133838.1"/>
</dbReference>
<sequence length="410" mass="47125">MAEILSVIEHSSLPVITERAAAQHALGIHHARLLEKLAPNLPNGAFSWGHQSVRFAQFCGVIQLDDLTLEILPKIHGKEEQPESCRAALVQMLYTARIMRTHKGAQAGINTHQHCLLDIFIQHFCHDLHTQILQGKLRNYIEQEENLSVMRGRLVIPQHVRHNLVHRERLYCRFDDFSEDMVLNQILRFTLRLLMPWTRSGKTKKQLSELLMHFDGISDVPITLQSFKLLKSDRINQRFQPVLEQCRLFIAAIKPDVLAGSTPLFSLLFDMNRLFEAWVAEKLKPWAHQQGWILRTQGPRKYLATREGDSPQFQLRPDVALVDDKGVPQLIADTKWKLLNEADRKLGVSSSDIYQLYAYAGCYEVPHLQLIYPNQAGLRPNYSYTLQGMHTPKLAVKTVAIEKNQILNWS</sequence>
<dbReference type="PANTHER" id="PTHR38733:SF1">
    <property type="entry name" value="TYPE IV METHYL-DIRECTED RESTRICTION ENZYME ECOKMCRBC"/>
    <property type="match status" value="1"/>
</dbReference>
<dbReference type="InterPro" id="IPR019292">
    <property type="entry name" value="McrC"/>
</dbReference>
<evidence type="ECO:0000313" key="2">
    <source>
        <dbReference type="Proteomes" id="UP001246690"/>
    </source>
</evidence>
<name>A0ABY9SBJ8_9ENTR</name>
<organism evidence="1 2">
    <name type="scientific">Buttiauxella selenatireducens</name>
    <dbReference type="NCBI Taxonomy" id="3073902"/>
    <lineage>
        <taxon>Bacteria</taxon>
        <taxon>Pseudomonadati</taxon>
        <taxon>Pseudomonadota</taxon>
        <taxon>Gammaproteobacteria</taxon>
        <taxon>Enterobacterales</taxon>
        <taxon>Enterobacteriaceae</taxon>
        <taxon>Buttiauxella</taxon>
    </lineage>
</organism>
<dbReference type="PANTHER" id="PTHR38733">
    <property type="entry name" value="PROTEIN MCRC"/>
    <property type="match status" value="1"/>
</dbReference>
<protein>
    <submittedName>
        <fullName evidence="1">McrC family protein</fullName>
    </submittedName>
</protein>
<dbReference type="Pfam" id="PF10117">
    <property type="entry name" value="McrBC"/>
    <property type="match status" value="1"/>
</dbReference>
<dbReference type="EMBL" id="CP133838">
    <property type="protein sequence ID" value="WMY73806.1"/>
    <property type="molecule type" value="Genomic_DNA"/>
</dbReference>